<name>A0A9K3DBH7_9EUKA</name>
<gene>
    <name evidence="1" type="ORF">KIPB_015454</name>
</gene>
<keyword evidence="2" id="KW-1185">Reference proteome</keyword>
<organism evidence="1 2">
    <name type="scientific">Kipferlia bialata</name>
    <dbReference type="NCBI Taxonomy" id="797122"/>
    <lineage>
        <taxon>Eukaryota</taxon>
        <taxon>Metamonada</taxon>
        <taxon>Carpediemonas-like organisms</taxon>
        <taxon>Kipferlia</taxon>
    </lineage>
</organism>
<feature type="non-terminal residue" evidence="1">
    <location>
        <position position="38"/>
    </location>
</feature>
<protein>
    <submittedName>
        <fullName evidence="1">Uncharacterized protein</fullName>
    </submittedName>
</protein>
<dbReference type="EMBL" id="BDIP01008676">
    <property type="protein sequence ID" value="GIQ91955.1"/>
    <property type="molecule type" value="Genomic_DNA"/>
</dbReference>
<comment type="caution">
    <text evidence="1">The sequence shown here is derived from an EMBL/GenBank/DDBJ whole genome shotgun (WGS) entry which is preliminary data.</text>
</comment>
<evidence type="ECO:0000313" key="2">
    <source>
        <dbReference type="Proteomes" id="UP000265618"/>
    </source>
</evidence>
<dbReference type="Proteomes" id="UP000265618">
    <property type="component" value="Unassembled WGS sequence"/>
</dbReference>
<proteinExistence type="predicted"/>
<reference evidence="1 2" key="1">
    <citation type="journal article" date="2018" name="PLoS ONE">
        <title>The draft genome of Kipferlia bialata reveals reductive genome evolution in fornicate parasites.</title>
        <authorList>
            <person name="Tanifuji G."/>
            <person name="Takabayashi S."/>
            <person name="Kume K."/>
            <person name="Takagi M."/>
            <person name="Nakayama T."/>
            <person name="Kamikawa R."/>
            <person name="Inagaki Y."/>
            <person name="Hashimoto T."/>
        </authorList>
    </citation>
    <scope>NUCLEOTIDE SEQUENCE [LARGE SCALE GENOMIC DNA]</scope>
    <source>
        <strain evidence="1">NY0173</strain>
    </source>
</reference>
<evidence type="ECO:0000313" key="1">
    <source>
        <dbReference type="EMBL" id="GIQ91955.1"/>
    </source>
</evidence>
<sequence>TILLSRAVASLAGQLQGKDCDDEQLSAASDDLEAYLSP</sequence>
<accession>A0A9K3DBH7</accession>
<dbReference type="AlphaFoldDB" id="A0A9K3DBH7"/>
<feature type="non-terminal residue" evidence="1">
    <location>
        <position position="1"/>
    </location>
</feature>